<dbReference type="GO" id="GO:0003677">
    <property type="term" value="F:DNA binding"/>
    <property type="evidence" value="ECO:0007669"/>
    <property type="project" value="UniProtKB-KW"/>
</dbReference>
<accession>A0ABW4VH72</accession>
<evidence type="ECO:0000313" key="2">
    <source>
        <dbReference type="EMBL" id="MFD2033374.1"/>
    </source>
</evidence>
<protein>
    <submittedName>
        <fullName evidence="2">Arm DNA-binding domain-containing protein</fullName>
    </submittedName>
</protein>
<name>A0ABW4VH72_9BACT</name>
<proteinExistence type="predicted"/>
<dbReference type="Proteomes" id="UP001597361">
    <property type="component" value="Unassembled WGS sequence"/>
</dbReference>
<dbReference type="Pfam" id="PF17293">
    <property type="entry name" value="Arm-DNA-bind_5"/>
    <property type="match status" value="1"/>
</dbReference>
<gene>
    <name evidence="2" type="ORF">ACFSKL_01160</name>
</gene>
<dbReference type="EMBL" id="JBHUHR010000001">
    <property type="protein sequence ID" value="MFD2033374.1"/>
    <property type="molecule type" value="Genomic_DNA"/>
</dbReference>
<evidence type="ECO:0000259" key="1">
    <source>
        <dbReference type="Pfam" id="PF17293"/>
    </source>
</evidence>
<organism evidence="2 3">
    <name type="scientific">Belliella marina</name>
    <dbReference type="NCBI Taxonomy" id="1644146"/>
    <lineage>
        <taxon>Bacteria</taxon>
        <taxon>Pseudomonadati</taxon>
        <taxon>Bacteroidota</taxon>
        <taxon>Cytophagia</taxon>
        <taxon>Cytophagales</taxon>
        <taxon>Cyclobacteriaceae</taxon>
        <taxon>Belliella</taxon>
    </lineage>
</organism>
<dbReference type="InterPro" id="IPR035386">
    <property type="entry name" value="Arm-DNA-bind_5"/>
</dbReference>
<feature type="domain" description="Arm DNA-binding" evidence="1">
    <location>
        <begin position="6"/>
        <end position="60"/>
    </location>
</feature>
<dbReference type="RefSeq" id="WP_376882621.1">
    <property type="nucleotide sequence ID" value="NZ_JBHUHR010000001.1"/>
</dbReference>
<keyword evidence="3" id="KW-1185">Reference proteome</keyword>
<comment type="caution">
    <text evidence="2">The sequence shown here is derived from an EMBL/GenBank/DDBJ whole genome shotgun (WGS) entry which is preliminary data.</text>
</comment>
<evidence type="ECO:0000313" key="3">
    <source>
        <dbReference type="Proteomes" id="UP001597361"/>
    </source>
</evidence>
<reference evidence="3" key="1">
    <citation type="journal article" date="2019" name="Int. J. Syst. Evol. Microbiol.">
        <title>The Global Catalogue of Microorganisms (GCM) 10K type strain sequencing project: providing services to taxonomists for standard genome sequencing and annotation.</title>
        <authorList>
            <consortium name="The Broad Institute Genomics Platform"/>
            <consortium name="The Broad Institute Genome Sequencing Center for Infectious Disease"/>
            <person name="Wu L."/>
            <person name="Ma J."/>
        </authorList>
    </citation>
    <scope>NUCLEOTIDE SEQUENCE [LARGE SCALE GENOMIC DNA]</scope>
    <source>
        <strain evidence="3">CGMCC 1.15180</strain>
    </source>
</reference>
<keyword evidence="2" id="KW-0238">DNA-binding</keyword>
<sequence length="62" mass="7341">MNERYIYVRVTVNGSSKEFSTKRLWTQEGWNPSRGRAIGNREEVKQLNGFLDTFQIKIYEAK</sequence>